<dbReference type="EMBL" id="ATMH01010958">
    <property type="protein sequence ID" value="EPY16677.1"/>
    <property type="molecule type" value="Genomic_DNA"/>
</dbReference>
<protein>
    <submittedName>
        <fullName evidence="1">Uncharacterized protein</fullName>
    </submittedName>
</protein>
<gene>
    <name evidence="1" type="ORF">STCU_11066</name>
</gene>
<accession>S9TF54</accession>
<proteinExistence type="predicted"/>
<evidence type="ECO:0000313" key="1">
    <source>
        <dbReference type="EMBL" id="EPY16677.1"/>
    </source>
</evidence>
<comment type="caution">
    <text evidence="1">The sequence shown here is derived from an EMBL/GenBank/DDBJ whole genome shotgun (WGS) entry which is preliminary data.</text>
</comment>
<evidence type="ECO:0000313" key="2">
    <source>
        <dbReference type="Proteomes" id="UP000015354"/>
    </source>
</evidence>
<keyword evidence="2" id="KW-1185">Reference proteome</keyword>
<dbReference type="Proteomes" id="UP000015354">
    <property type="component" value="Unassembled WGS sequence"/>
</dbReference>
<organism evidence="1 2">
    <name type="scientific">Strigomonas culicis</name>
    <dbReference type="NCBI Taxonomy" id="28005"/>
    <lineage>
        <taxon>Eukaryota</taxon>
        <taxon>Discoba</taxon>
        <taxon>Euglenozoa</taxon>
        <taxon>Kinetoplastea</taxon>
        <taxon>Metakinetoplastina</taxon>
        <taxon>Trypanosomatida</taxon>
        <taxon>Trypanosomatidae</taxon>
        <taxon>Strigomonadinae</taxon>
        <taxon>Strigomonas</taxon>
    </lineage>
</organism>
<sequence>MSSRTSACVRVAPNCLPRLRRRFRWRRGREEQGRCGRQQRHALMLVVVQHLRTHLLLDPLLQARRQRRLVVALLRPRRWICDGRIDVAATQPQPAHELRCVVRL</sequence>
<name>S9TF54_9TRYP</name>
<dbReference type="AlphaFoldDB" id="S9TF54"/>
<reference evidence="1 2" key="1">
    <citation type="journal article" date="2013" name="PLoS ONE">
        <title>Predicting the Proteins of Angomonas deanei, Strigomonas culicis and Their Respective Endosymbionts Reveals New Aspects of the Trypanosomatidae Family.</title>
        <authorList>
            <person name="Motta M.C."/>
            <person name="Martins A.C."/>
            <person name="de Souza S.S."/>
            <person name="Catta-Preta C.M."/>
            <person name="Silva R."/>
            <person name="Klein C.C."/>
            <person name="de Almeida L.G."/>
            <person name="de Lima Cunha O."/>
            <person name="Ciapina L.P."/>
            <person name="Brocchi M."/>
            <person name="Colabardini A.C."/>
            <person name="de Araujo Lima B."/>
            <person name="Machado C.R."/>
            <person name="de Almeida Soares C.M."/>
            <person name="Probst C.M."/>
            <person name="de Menezes C.B."/>
            <person name="Thompson C.E."/>
            <person name="Bartholomeu D.C."/>
            <person name="Gradia D.F."/>
            <person name="Pavoni D.P."/>
            <person name="Grisard E.C."/>
            <person name="Fantinatti-Garboggini F."/>
            <person name="Marchini F.K."/>
            <person name="Rodrigues-Luiz G.F."/>
            <person name="Wagner G."/>
            <person name="Goldman G.H."/>
            <person name="Fietto J.L."/>
            <person name="Elias M.C."/>
            <person name="Goldman M.H."/>
            <person name="Sagot M.F."/>
            <person name="Pereira M."/>
            <person name="Stoco P.H."/>
            <person name="de Mendonca-Neto R.P."/>
            <person name="Teixeira S.M."/>
            <person name="Maciel T.E."/>
            <person name="de Oliveira Mendes T.A."/>
            <person name="Urmenyi T.P."/>
            <person name="de Souza W."/>
            <person name="Schenkman S."/>
            <person name="de Vasconcelos A.T."/>
        </authorList>
    </citation>
    <scope>NUCLEOTIDE SEQUENCE [LARGE SCALE GENOMIC DNA]</scope>
</reference>